<dbReference type="OrthoDB" id="4498183at2759"/>
<accession>A1DAV1</accession>
<protein>
    <submittedName>
        <fullName evidence="1">Uncharacterized protein</fullName>
    </submittedName>
</protein>
<dbReference type="OMA" id="LWGLEEF"/>
<reference evidence="2" key="1">
    <citation type="journal article" date="2008" name="PLoS Genet.">
        <title>Genomic islands in the pathogenic filamentous fungus Aspergillus fumigatus.</title>
        <authorList>
            <person name="Fedorova N.D."/>
            <person name="Khaldi N."/>
            <person name="Joardar V.S."/>
            <person name="Maiti R."/>
            <person name="Amedeo P."/>
            <person name="Anderson M.J."/>
            <person name="Crabtree J."/>
            <person name="Silva J.C."/>
            <person name="Badger J.H."/>
            <person name="Albarraq A."/>
            <person name="Angiuoli S."/>
            <person name="Bussey H."/>
            <person name="Bowyer P."/>
            <person name="Cotty P.J."/>
            <person name="Dyer P.S."/>
            <person name="Egan A."/>
            <person name="Galens K."/>
            <person name="Fraser-Liggett C.M."/>
            <person name="Haas B.J."/>
            <person name="Inman J.M."/>
            <person name="Kent R."/>
            <person name="Lemieux S."/>
            <person name="Malavazi I."/>
            <person name="Orvis J."/>
            <person name="Roemer T."/>
            <person name="Ronning C.M."/>
            <person name="Sundaram J.P."/>
            <person name="Sutton G."/>
            <person name="Turner G."/>
            <person name="Venter J.C."/>
            <person name="White O.R."/>
            <person name="Whitty B.R."/>
            <person name="Youngman P."/>
            <person name="Wolfe K.H."/>
            <person name="Goldman G.H."/>
            <person name="Wortman J.R."/>
            <person name="Jiang B."/>
            <person name="Denning D.W."/>
            <person name="Nierman W.C."/>
        </authorList>
    </citation>
    <scope>NUCLEOTIDE SEQUENCE [LARGE SCALE GENOMIC DNA]</scope>
    <source>
        <strain evidence="2">ATCC 1020 / DSM 3700 / CBS 544.65 / FGSC A1164 / JCM 1740 / NRRL 181 / WB 181</strain>
    </source>
</reference>
<evidence type="ECO:0000313" key="2">
    <source>
        <dbReference type="Proteomes" id="UP000006702"/>
    </source>
</evidence>
<dbReference type="AlphaFoldDB" id="A1DAV1"/>
<sequence>MPSYIYQPELPHRLPTTSQIQSFHTLPDSPANGLERMVQELSHELPSTDNDTVMEDETIDPMLIDDDPAQVQYPLLDLDNISGLEEVIHFILSAYDITFKEVRYELVETHVDGQACFVPLAKVIVGEPNLHDAWGVACDSIRRCLDLWGLEEFDVEIEYWGAEEHVAGGAQEGYSEPWNLPLDDLLLDRCQNGDNYATSCVAAADTAL</sequence>
<organism evidence="1 2">
    <name type="scientific">Neosartorya fischeri (strain ATCC 1020 / DSM 3700 / CBS 544.65 / FGSC A1164 / JCM 1740 / NRRL 181 / WB 181)</name>
    <name type="common">Aspergillus fischerianus</name>
    <dbReference type="NCBI Taxonomy" id="331117"/>
    <lineage>
        <taxon>Eukaryota</taxon>
        <taxon>Fungi</taxon>
        <taxon>Dikarya</taxon>
        <taxon>Ascomycota</taxon>
        <taxon>Pezizomycotina</taxon>
        <taxon>Eurotiomycetes</taxon>
        <taxon>Eurotiomycetidae</taxon>
        <taxon>Eurotiales</taxon>
        <taxon>Aspergillaceae</taxon>
        <taxon>Aspergillus</taxon>
        <taxon>Aspergillus subgen. Fumigati</taxon>
    </lineage>
</organism>
<proteinExistence type="predicted"/>
<gene>
    <name evidence="1" type="ORF">NFIA_096120</name>
</gene>
<keyword evidence="2" id="KW-1185">Reference proteome</keyword>
<dbReference type="VEuPathDB" id="FungiDB:NFIA_096120"/>
<dbReference type="GeneID" id="4588275"/>
<dbReference type="Proteomes" id="UP000006702">
    <property type="component" value="Unassembled WGS sequence"/>
</dbReference>
<dbReference type="KEGG" id="nfi:NFIA_096120"/>
<evidence type="ECO:0000313" key="1">
    <source>
        <dbReference type="EMBL" id="EAW19991.1"/>
    </source>
</evidence>
<name>A1DAV1_NEOFI</name>
<dbReference type="HOGENOM" id="CLU_1321215_0_0_1"/>
<dbReference type="EMBL" id="DS027694">
    <property type="protein sequence ID" value="EAW19991.1"/>
    <property type="molecule type" value="Genomic_DNA"/>
</dbReference>
<dbReference type="RefSeq" id="XP_001261888.1">
    <property type="nucleotide sequence ID" value="XM_001261887.1"/>
</dbReference>